<dbReference type="Proteomes" id="UP001329430">
    <property type="component" value="Chromosome 7"/>
</dbReference>
<reference evidence="1 2" key="1">
    <citation type="journal article" date="2024" name="Insects">
        <title>An Improved Chromosome-Level Genome Assembly of the Firefly Pyrocoelia pectoralis.</title>
        <authorList>
            <person name="Fu X."/>
            <person name="Meyer-Rochow V.B."/>
            <person name="Ballantyne L."/>
            <person name="Zhu X."/>
        </authorList>
    </citation>
    <scope>NUCLEOTIDE SEQUENCE [LARGE SCALE GENOMIC DNA]</scope>
    <source>
        <strain evidence="1">XCY_ONT2</strain>
    </source>
</reference>
<evidence type="ECO:0000313" key="2">
    <source>
        <dbReference type="Proteomes" id="UP001329430"/>
    </source>
</evidence>
<dbReference type="AlphaFoldDB" id="A0AAN7V8Q6"/>
<dbReference type="EMBL" id="JAVRBK010000007">
    <property type="protein sequence ID" value="KAK5641021.1"/>
    <property type="molecule type" value="Genomic_DNA"/>
</dbReference>
<accession>A0AAN7V8Q6</accession>
<comment type="caution">
    <text evidence="1">The sequence shown here is derived from an EMBL/GenBank/DDBJ whole genome shotgun (WGS) entry which is preliminary data.</text>
</comment>
<name>A0AAN7V8Q6_9COLE</name>
<dbReference type="Pfam" id="PF01359">
    <property type="entry name" value="Transposase_1"/>
    <property type="match status" value="1"/>
</dbReference>
<dbReference type="GO" id="GO:0003676">
    <property type="term" value="F:nucleic acid binding"/>
    <property type="evidence" value="ECO:0007669"/>
    <property type="project" value="InterPro"/>
</dbReference>
<keyword evidence="2" id="KW-1185">Reference proteome</keyword>
<proteinExistence type="predicted"/>
<protein>
    <submittedName>
        <fullName evidence="1">Uncharacterized protein</fullName>
    </submittedName>
</protein>
<dbReference type="InterPro" id="IPR001888">
    <property type="entry name" value="Transposase_1"/>
</dbReference>
<sequence>MKSDEKWIMYDNRKRPRQWLDKHFPKAKIRQKKIMVTVWWSYDWLILLLSLLLLLRGRCTDDAWVDHKKAGLPKDKVQMSAQDSPNMDRLSWTSARHSQSMWCAVSSLLMLST</sequence>
<evidence type="ECO:0000313" key="1">
    <source>
        <dbReference type="EMBL" id="KAK5641021.1"/>
    </source>
</evidence>
<gene>
    <name evidence="1" type="ORF">RI129_009568</name>
</gene>
<dbReference type="InterPro" id="IPR036397">
    <property type="entry name" value="RNaseH_sf"/>
</dbReference>
<dbReference type="Gene3D" id="3.30.420.10">
    <property type="entry name" value="Ribonuclease H-like superfamily/Ribonuclease H"/>
    <property type="match status" value="1"/>
</dbReference>
<organism evidence="1 2">
    <name type="scientific">Pyrocoelia pectoralis</name>
    <dbReference type="NCBI Taxonomy" id="417401"/>
    <lineage>
        <taxon>Eukaryota</taxon>
        <taxon>Metazoa</taxon>
        <taxon>Ecdysozoa</taxon>
        <taxon>Arthropoda</taxon>
        <taxon>Hexapoda</taxon>
        <taxon>Insecta</taxon>
        <taxon>Pterygota</taxon>
        <taxon>Neoptera</taxon>
        <taxon>Endopterygota</taxon>
        <taxon>Coleoptera</taxon>
        <taxon>Polyphaga</taxon>
        <taxon>Elateriformia</taxon>
        <taxon>Elateroidea</taxon>
        <taxon>Lampyridae</taxon>
        <taxon>Lampyrinae</taxon>
        <taxon>Pyrocoelia</taxon>
    </lineage>
</organism>